<name>A0A8J5X6G4_ZIZPA</name>
<proteinExistence type="predicted"/>
<gene>
    <name evidence="1" type="ORF">GUJ93_ZPchr0013g34631</name>
</gene>
<protein>
    <submittedName>
        <fullName evidence="1">Uncharacterized protein</fullName>
    </submittedName>
</protein>
<organism evidence="1 2">
    <name type="scientific">Zizania palustris</name>
    <name type="common">Northern wild rice</name>
    <dbReference type="NCBI Taxonomy" id="103762"/>
    <lineage>
        <taxon>Eukaryota</taxon>
        <taxon>Viridiplantae</taxon>
        <taxon>Streptophyta</taxon>
        <taxon>Embryophyta</taxon>
        <taxon>Tracheophyta</taxon>
        <taxon>Spermatophyta</taxon>
        <taxon>Magnoliopsida</taxon>
        <taxon>Liliopsida</taxon>
        <taxon>Poales</taxon>
        <taxon>Poaceae</taxon>
        <taxon>BOP clade</taxon>
        <taxon>Oryzoideae</taxon>
        <taxon>Oryzeae</taxon>
        <taxon>Zizaniinae</taxon>
        <taxon>Zizania</taxon>
    </lineage>
</organism>
<reference evidence="1" key="1">
    <citation type="journal article" date="2021" name="bioRxiv">
        <title>Whole Genome Assembly and Annotation of Northern Wild Rice, Zizania palustris L., Supports a Whole Genome Duplication in the Zizania Genus.</title>
        <authorList>
            <person name="Haas M."/>
            <person name="Kono T."/>
            <person name="Macchietto M."/>
            <person name="Millas R."/>
            <person name="McGilp L."/>
            <person name="Shao M."/>
            <person name="Duquette J."/>
            <person name="Hirsch C.N."/>
            <person name="Kimball J."/>
        </authorList>
    </citation>
    <scope>NUCLEOTIDE SEQUENCE</scope>
    <source>
        <tissue evidence="1">Fresh leaf tissue</tissue>
    </source>
</reference>
<comment type="caution">
    <text evidence="1">The sequence shown here is derived from an EMBL/GenBank/DDBJ whole genome shotgun (WGS) entry which is preliminary data.</text>
</comment>
<keyword evidence="2" id="KW-1185">Reference proteome</keyword>
<evidence type="ECO:0000313" key="2">
    <source>
        <dbReference type="Proteomes" id="UP000729402"/>
    </source>
</evidence>
<dbReference type="EMBL" id="JAAALK010000079">
    <property type="protein sequence ID" value="KAG8098482.1"/>
    <property type="molecule type" value="Genomic_DNA"/>
</dbReference>
<sequence length="125" mass="13433">MLAADCWAVLPPTDVLRPADWVVELNPKMLFPELENVKGVVEAVRAFEDATAEDENVAVLEKEEDVTGEIEIFEGIDVVLRFGDALLAISCAVDLASSVEDALLEPKLNVPIAGIGDDICGLLLD</sequence>
<accession>A0A8J5X6G4</accession>
<dbReference type="AlphaFoldDB" id="A0A8J5X6G4"/>
<dbReference type="Proteomes" id="UP000729402">
    <property type="component" value="Unassembled WGS sequence"/>
</dbReference>
<dbReference type="OrthoDB" id="695199at2759"/>
<reference evidence="1" key="2">
    <citation type="submission" date="2021-02" db="EMBL/GenBank/DDBJ databases">
        <authorList>
            <person name="Kimball J.A."/>
            <person name="Haas M.W."/>
            <person name="Macchietto M."/>
            <person name="Kono T."/>
            <person name="Duquette J."/>
            <person name="Shao M."/>
        </authorList>
    </citation>
    <scope>NUCLEOTIDE SEQUENCE</scope>
    <source>
        <tissue evidence="1">Fresh leaf tissue</tissue>
    </source>
</reference>
<evidence type="ECO:0000313" key="1">
    <source>
        <dbReference type="EMBL" id="KAG8098482.1"/>
    </source>
</evidence>